<reference evidence="2 3" key="1">
    <citation type="submission" date="2022-04" db="EMBL/GenBank/DDBJ databases">
        <title>Diverse halophilic archaea isolated from saline environments.</title>
        <authorList>
            <person name="Cui H.-L."/>
        </authorList>
    </citation>
    <scope>NUCLEOTIDE SEQUENCE [LARGE SCALE GENOMIC DNA]</scope>
    <source>
        <strain evidence="2 3">XZYJT49</strain>
        <plasmid evidence="2 3">unnamed2</plasmid>
    </source>
</reference>
<evidence type="ECO:0000256" key="1">
    <source>
        <dbReference type="SAM" id="MobiDB-lite"/>
    </source>
</evidence>
<name>A0A8U0I1P5_9EURY</name>
<feature type="region of interest" description="Disordered" evidence="1">
    <location>
        <begin position="1"/>
        <end position="29"/>
    </location>
</feature>
<keyword evidence="2" id="KW-0614">Plasmid</keyword>
<dbReference type="EMBL" id="CP096661">
    <property type="protein sequence ID" value="UPV76836.1"/>
    <property type="molecule type" value="Genomic_DNA"/>
</dbReference>
<dbReference type="GeneID" id="72187618"/>
<keyword evidence="3" id="KW-1185">Reference proteome</keyword>
<protein>
    <submittedName>
        <fullName evidence="2">Uncharacterized protein</fullName>
    </submittedName>
</protein>
<dbReference type="KEGG" id="halx:M0R89_20425"/>
<evidence type="ECO:0000313" key="2">
    <source>
        <dbReference type="EMBL" id="UPV76836.1"/>
    </source>
</evidence>
<evidence type="ECO:0000313" key="3">
    <source>
        <dbReference type="Proteomes" id="UP000830729"/>
    </source>
</evidence>
<sequence>MSRPQNSPDSDLPSGPLGAAGRDGETGERARLLRRVRRAVEEASAPVSVSQLAERLHATGDGREYGDVHEALYRDHLQRLDATGVLVFDMEMGLVYADDTQREGSRDDCSA</sequence>
<dbReference type="AlphaFoldDB" id="A0A8U0I1P5"/>
<organism evidence="2 3">
    <name type="scientific">Halorussus limi</name>
    <dbReference type="NCBI Taxonomy" id="2938695"/>
    <lineage>
        <taxon>Archaea</taxon>
        <taxon>Methanobacteriati</taxon>
        <taxon>Methanobacteriota</taxon>
        <taxon>Stenosarchaea group</taxon>
        <taxon>Halobacteria</taxon>
        <taxon>Halobacteriales</taxon>
        <taxon>Haladaptataceae</taxon>
        <taxon>Halorussus</taxon>
    </lineage>
</organism>
<geneLocation type="plasmid" evidence="2 3">
    <name>unnamed2</name>
</geneLocation>
<dbReference type="RefSeq" id="WP_248652869.1">
    <property type="nucleotide sequence ID" value="NZ_CP096661.1"/>
</dbReference>
<gene>
    <name evidence="2" type="ORF">M0R89_20425</name>
</gene>
<dbReference type="Proteomes" id="UP000830729">
    <property type="component" value="Plasmid unnamed2"/>
</dbReference>
<proteinExistence type="predicted"/>
<accession>A0A8U0I1P5</accession>